<evidence type="ECO:0000313" key="2">
    <source>
        <dbReference type="EMBL" id="USW58415.1"/>
    </source>
</evidence>
<dbReference type="Proteomes" id="UP001056384">
    <property type="component" value="Chromosome 11"/>
</dbReference>
<keyword evidence="3" id="KW-1185">Reference proteome</keyword>
<reference evidence="2" key="1">
    <citation type="submission" date="2022-06" db="EMBL/GenBank/DDBJ databases">
        <title>Complete genome sequences of two strains of the flax pathogen Septoria linicola.</title>
        <authorList>
            <person name="Lapalu N."/>
            <person name="Simon A."/>
            <person name="Demenou B."/>
            <person name="Paumier D."/>
            <person name="Guillot M.-P."/>
            <person name="Gout L."/>
            <person name="Valade R."/>
        </authorList>
    </citation>
    <scope>NUCLEOTIDE SEQUENCE</scope>
    <source>
        <strain evidence="2">SE15195</strain>
    </source>
</reference>
<proteinExistence type="predicted"/>
<feature type="region of interest" description="Disordered" evidence="1">
    <location>
        <begin position="1"/>
        <end position="45"/>
    </location>
</feature>
<organism evidence="2 3">
    <name type="scientific">Septoria linicola</name>
    <dbReference type="NCBI Taxonomy" id="215465"/>
    <lineage>
        <taxon>Eukaryota</taxon>
        <taxon>Fungi</taxon>
        <taxon>Dikarya</taxon>
        <taxon>Ascomycota</taxon>
        <taxon>Pezizomycotina</taxon>
        <taxon>Dothideomycetes</taxon>
        <taxon>Dothideomycetidae</taxon>
        <taxon>Mycosphaerellales</taxon>
        <taxon>Mycosphaerellaceae</taxon>
        <taxon>Septoria</taxon>
    </lineage>
</organism>
<sequence length="99" mass="11492">MALESSAMRRTRKTKQTPNAPQESPPLNPLSYSPHLPLNRPNQAQQITHLQAIMPHRTQNLLDRFFNKPQEPLLTVKNLLSDDPVHVRRIDRAQLEREL</sequence>
<name>A0A9Q9B0F9_9PEZI</name>
<dbReference type="EMBL" id="CP099428">
    <property type="protein sequence ID" value="USW58415.1"/>
    <property type="molecule type" value="Genomic_DNA"/>
</dbReference>
<dbReference type="AlphaFoldDB" id="A0A9Q9B0F9"/>
<protein>
    <submittedName>
        <fullName evidence="2">Uncharacterized protein</fullName>
    </submittedName>
</protein>
<evidence type="ECO:0000256" key="1">
    <source>
        <dbReference type="SAM" id="MobiDB-lite"/>
    </source>
</evidence>
<evidence type="ECO:0000313" key="3">
    <source>
        <dbReference type="Proteomes" id="UP001056384"/>
    </source>
</evidence>
<accession>A0A9Q9B0F9</accession>
<gene>
    <name evidence="2" type="ORF">Slin15195_G117340</name>
</gene>